<evidence type="ECO:0000313" key="6">
    <source>
        <dbReference type="Proteomes" id="UP000037460"/>
    </source>
</evidence>
<feature type="domain" description="D-isomer specific 2-hydroxyacid dehydrogenase NAD-binding" evidence="4">
    <location>
        <begin position="111"/>
        <end position="309"/>
    </location>
</feature>
<dbReference type="Proteomes" id="UP000037460">
    <property type="component" value="Unassembled WGS sequence"/>
</dbReference>
<evidence type="ECO:0000313" key="5">
    <source>
        <dbReference type="EMBL" id="KOO22205.1"/>
    </source>
</evidence>
<dbReference type="Pfam" id="PF02826">
    <property type="entry name" value="2-Hacid_dh_C"/>
    <property type="match status" value="1"/>
</dbReference>
<dbReference type="GO" id="GO:0005829">
    <property type="term" value="C:cytosol"/>
    <property type="evidence" value="ECO:0007669"/>
    <property type="project" value="TreeGrafter"/>
</dbReference>
<dbReference type="PANTHER" id="PTHR10996:SF178">
    <property type="entry name" value="2-HYDROXYACID DEHYDROGENASE YGL185C-RELATED"/>
    <property type="match status" value="1"/>
</dbReference>
<keyword evidence="6" id="KW-1185">Reference proteome</keyword>
<keyword evidence="2" id="KW-0520">NAD</keyword>
<dbReference type="GO" id="GO:0051287">
    <property type="term" value="F:NAD binding"/>
    <property type="evidence" value="ECO:0007669"/>
    <property type="project" value="InterPro"/>
</dbReference>
<dbReference type="InterPro" id="IPR036291">
    <property type="entry name" value="NAD(P)-bd_dom_sf"/>
</dbReference>
<keyword evidence="1" id="KW-0560">Oxidoreductase</keyword>
<organism evidence="5 6">
    <name type="scientific">Chrysochromulina tobinii</name>
    <dbReference type="NCBI Taxonomy" id="1460289"/>
    <lineage>
        <taxon>Eukaryota</taxon>
        <taxon>Haptista</taxon>
        <taxon>Haptophyta</taxon>
        <taxon>Prymnesiophyceae</taxon>
        <taxon>Prymnesiales</taxon>
        <taxon>Chrysochromulinaceae</taxon>
        <taxon>Chrysochromulina</taxon>
    </lineage>
</organism>
<reference evidence="6" key="1">
    <citation type="journal article" date="2015" name="PLoS Genet.">
        <title>Genome Sequence and Transcriptome Analyses of Chrysochromulina tobin: Metabolic Tools for Enhanced Algal Fitness in the Prominent Order Prymnesiales (Haptophyceae).</title>
        <authorList>
            <person name="Hovde B.T."/>
            <person name="Deodato C.R."/>
            <person name="Hunsperger H.M."/>
            <person name="Ryken S.A."/>
            <person name="Yost W."/>
            <person name="Jha R.K."/>
            <person name="Patterson J."/>
            <person name="Monnat R.J. Jr."/>
            <person name="Barlow S.B."/>
            <person name="Starkenburg S.R."/>
            <person name="Cattolico R.A."/>
        </authorList>
    </citation>
    <scope>NUCLEOTIDE SEQUENCE</scope>
    <source>
        <strain evidence="6">CCMP291</strain>
    </source>
</reference>
<proteinExistence type="predicted"/>
<feature type="chain" id="PRO_5005601552" evidence="3">
    <location>
        <begin position="19"/>
        <end position="348"/>
    </location>
</feature>
<dbReference type="InterPro" id="IPR006140">
    <property type="entry name" value="D-isomer_DH_NAD-bd"/>
</dbReference>
<dbReference type="SUPFAM" id="SSF51735">
    <property type="entry name" value="NAD(P)-binding Rossmann-fold domains"/>
    <property type="match status" value="1"/>
</dbReference>
<dbReference type="Gene3D" id="3.40.50.720">
    <property type="entry name" value="NAD(P)-binding Rossmann-like Domain"/>
    <property type="match status" value="2"/>
</dbReference>
<evidence type="ECO:0000256" key="2">
    <source>
        <dbReference type="ARBA" id="ARBA00023027"/>
    </source>
</evidence>
<dbReference type="EMBL" id="JWZX01003301">
    <property type="protein sequence ID" value="KOO22205.1"/>
    <property type="molecule type" value="Genomic_DNA"/>
</dbReference>
<sequence length="348" mass="37129">MHMLLLLSLSSATPLAIIGELQPGRTVADIQALLQTTWRLLPVANASASDVAEAVAFVQTPVAQLSGATSGQLYQYDYTGYPEAELQSIPAQFTVANCHQSSIAIAEYVLAGMLQWVVKLPQMDAALRSCTWKEGPPGANCSAAKMMHGQLSDMKLGILGYGNIGEAIAVRAAAFGMRIGATTLNPPQQPPAPLAWIGDDSMNPKLFSESDFVIVCTPLLPTTQGLVDATLLAQMSKRAVLVNIARGPVVQEKPLYDSLASGAIGGALLDVWWNTATGSDIGPPEGYGPSAWPSQYRFDLLPNVIMSAHDSGFTPESQQEALRQVSANLDHLARQEPLEHVVRNRTNA</sequence>
<evidence type="ECO:0000259" key="4">
    <source>
        <dbReference type="Pfam" id="PF02826"/>
    </source>
</evidence>
<dbReference type="InterPro" id="IPR050223">
    <property type="entry name" value="D-isomer_2-hydroxyacid_DH"/>
</dbReference>
<dbReference type="GO" id="GO:0016618">
    <property type="term" value="F:hydroxypyruvate reductase [NAD(P)H] activity"/>
    <property type="evidence" value="ECO:0007669"/>
    <property type="project" value="TreeGrafter"/>
</dbReference>
<dbReference type="PANTHER" id="PTHR10996">
    <property type="entry name" value="2-HYDROXYACID DEHYDROGENASE-RELATED"/>
    <property type="match status" value="1"/>
</dbReference>
<dbReference type="GO" id="GO:0030267">
    <property type="term" value="F:glyoxylate reductase (NADPH) activity"/>
    <property type="evidence" value="ECO:0007669"/>
    <property type="project" value="TreeGrafter"/>
</dbReference>
<accession>A0A0M0J6W3</accession>
<name>A0A0M0J6W3_9EUKA</name>
<evidence type="ECO:0000256" key="3">
    <source>
        <dbReference type="SAM" id="SignalP"/>
    </source>
</evidence>
<dbReference type="AlphaFoldDB" id="A0A0M0J6W3"/>
<evidence type="ECO:0000256" key="1">
    <source>
        <dbReference type="ARBA" id="ARBA00023002"/>
    </source>
</evidence>
<dbReference type="OrthoDB" id="298012at2759"/>
<comment type="caution">
    <text evidence="5">The sequence shown here is derived from an EMBL/GenBank/DDBJ whole genome shotgun (WGS) entry which is preliminary data.</text>
</comment>
<feature type="signal peptide" evidence="3">
    <location>
        <begin position="1"/>
        <end position="18"/>
    </location>
</feature>
<protein>
    <submittedName>
        <fullName evidence="5">Phosphoglycerate dehydrogenase</fullName>
    </submittedName>
</protein>
<gene>
    <name evidence="5" type="ORF">Ctob_002311</name>
</gene>
<keyword evidence="3" id="KW-0732">Signal</keyword>
<dbReference type="InterPro" id="IPR029752">
    <property type="entry name" value="D-isomer_DH_CS1"/>
</dbReference>
<dbReference type="PROSITE" id="PS00065">
    <property type="entry name" value="D_2_HYDROXYACID_DH_1"/>
    <property type="match status" value="1"/>
</dbReference>